<dbReference type="AlphaFoldDB" id="A0A381FBV2"/>
<reference evidence="1 3" key="1">
    <citation type="submission" date="2017-01" db="EMBL/GenBank/DDBJ databases">
        <authorList>
            <person name="Varghese N."/>
            <person name="Submissions S."/>
        </authorList>
    </citation>
    <scope>NUCLEOTIDE SEQUENCE [LARGE SCALE GENOMIC DNA]</scope>
    <source>
        <strain evidence="1 3">ATCC 27950</strain>
    </source>
</reference>
<dbReference type="EMBL" id="UFVS01000001">
    <property type="protein sequence ID" value="SUX43532.1"/>
    <property type="molecule type" value="Genomic_DNA"/>
</dbReference>
<reference evidence="2 4" key="2">
    <citation type="submission" date="2018-06" db="EMBL/GenBank/DDBJ databases">
        <authorList>
            <consortium name="Pathogen Informatics"/>
            <person name="Doyle S."/>
        </authorList>
    </citation>
    <scope>NUCLEOTIDE SEQUENCE [LARGE SCALE GENOMIC DNA]</scope>
    <source>
        <strain evidence="2 4">NCTC13560</strain>
    </source>
</reference>
<dbReference type="Proteomes" id="UP000185725">
    <property type="component" value="Unassembled WGS sequence"/>
</dbReference>
<evidence type="ECO:0000313" key="4">
    <source>
        <dbReference type="Proteomes" id="UP000255231"/>
    </source>
</evidence>
<dbReference type="EMBL" id="FTMF01000015">
    <property type="protein sequence ID" value="SIR24017.1"/>
    <property type="molecule type" value="Genomic_DNA"/>
</dbReference>
<name>A0A381FBV2_9FLAO</name>
<keyword evidence="3" id="KW-1185">Reference proteome</keyword>
<evidence type="ECO:0000313" key="3">
    <source>
        <dbReference type="Proteomes" id="UP000185725"/>
    </source>
</evidence>
<gene>
    <name evidence="2" type="ORF">NCTC13560_02069</name>
    <name evidence="1" type="ORF">SAMN05421682_11582</name>
</gene>
<protein>
    <submittedName>
        <fullName evidence="2">Uncharacterized protein</fullName>
    </submittedName>
</protein>
<organism evidence="2 4">
    <name type="scientific">Chryseobacterium indoltheticum</name>
    <dbReference type="NCBI Taxonomy" id="254"/>
    <lineage>
        <taxon>Bacteria</taxon>
        <taxon>Pseudomonadati</taxon>
        <taxon>Bacteroidota</taxon>
        <taxon>Flavobacteriia</taxon>
        <taxon>Flavobacteriales</taxon>
        <taxon>Weeksellaceae</taxon>
        <taxon>Chryseobacterium group</taxon>
        <taxon>Chryseobacterium</taxon>
    </lineage>
</organism>
<evidence type="ECO:0000313" key="1">
    <source>
        <dbReference type="EMBL" id="SIR24017.1"/>
    </source>
</evidence>
<accession>A0A381FBV2</accession>
<proteinExistence type="predicted"/>
<sequence>MVTRLKHLPFKMSLLNKEKPIGLDFIIDKIQTKLYNKLSPKWNVDLDAYPRCYVLEDQDGIVTVEHYERNKEYSGNLIVSERNKFFFTAEDSQGKVNVTQFETKISIYFILDLKSIYPELKHRCDSEVLADVSSVLDSSAGVNRKYKIVTDYNEVFGPFFYEFDNIQPYYCFRIDLETLPYSINKIC</sequence>
<dbReference type="Proteomes" id="UP000255231">
    <property type="component" value="Unassembled WGS sequence"/>
</dbReference>
<evidence type="ECO:0000313" key="2">
    <source>
        <dbReference type="EMBL" id="SUX43532.1"/>
    </source>
</evidence>